<sequence>MFLTGLYIRLKKPHQLKNSSVVHEESWSLEGAGLPEKKSFTGMYTDAVMCK</sequence>
<evidence type="ECO:0000313" key="2">
    <source>
        <dbReference type="Proteomes" id="UP000000748"/>
    </source>
</evidence>
<dbReference type="HOGENOM" id="CLU_3098276_0_0_6"/>
<dbReference type="EMBL" id="CU928162">
    <property type="protein sequence ID" value="CAR09704.2"/>
    <property type="molecule type" value="Genomic_DNA"/>
</dbReference>
<organism evidence="1 2">
    <name type="scientific">Escherichia coli O81 (strain ED1a)</name>
    <dbReference type="NCBI Taxonomy" id="585397"/>
    <lineage>
        <taxon>Bacteria</taxon>
        <taxon>Pseudomonadati</taxon>
        <taxon>Pseudomonadota</taxon>
        <taxon>Gammaproteobacteria</taxon>
        <taxon>Enterobacterales</taxon>
        <taxon>Enterobacteriaceae</taxon>
        <taxon>Escherichia</taxon>
    </lineage>
</organism>
<proteinExistence type="predicted"/>
<evidence type="ECO:0000313" key="1">
    <source>
        <dbReference type="EMBL" id="CAR09704.2"/>
    </source>
</evidence>
<reference evidence="2" key="1">
    <citation type="journal article" date="2009" name="PLoS Genet.">
        <title>Organised genome dynamics in the Escherichia coli species results in highly diverse adaptive paths.</title>
        <authorList>
            <person name="Touchon M."/>
            <person name="Hoede C."/>
            <person name="Tenaillon O."/>
            <person name="Barbe V."/>
            <person name="Baeriswyl S."/>
            <person name="Bidet P."/>
            <person name="Bingen E."/>
            <person name="Bonacorsi S."/>
            <person name="Bouchier C."/>
            <person name="Bouvet O."/>
            <person name="Calteau A."/>
            <person name="Chiapello H."/>
            <person name="Clermont O."/>
            <person name="Cruveiller S."/>
            <person name="Danchin A."/>
            <person name="Diard M."/>
            <person name="Dossat C."/>
            <person name="Karoui M.E."/>
            <person name="Frapy E."/>
            <person name="Garry L."/>
            <person name="Ghigo J.M."/>
            <person name="Gilles A.M."/>
            <person name="Johnson J."/>
            <person name="Le Bouguenec C."/>
            <person name="Lescat M."/>
            <person name="Mangenot S."/>
            <person name="Martinez-Jehanne V."/>
            <person name="Matic I."/>
            <person name="Nassif X."/>
            <person name="Oztas S."/>
            <person name="Petit M.A."/>
            <person name="Pichon C."/>
            <person name="Rouy Z."/>
            <person name="Ruf C.S."/>
            <person name="Schneider D."/>
            <person name="Tourret J."/>
            <person name="Vacherie B."/>
            <person name="Vallenet D."/>
            <person name="Medigue C."/>
            <person name="Rocha E.P.C."/>
            <person name="Denamur E."/>
        </authorList>
    </citation>
    <scope>NUCLEOTIDE SEQUENCE [LARGE SCALE GENOMIC DNA]</scope>
    <source>
        <strain evidence="2">ED1a</strain>
    </source>
</reference>
<dbReference type="AlphaFoldDB" id="B7N036"/>
<gene>
    <name evidence="1" type="ordered locus">ECED1_3552</name>
</gene>
<protein>
    <submittedName>
        <fullName evidence="1">Uncharacterized protein</fullName>
    </submittedName>
</protein>
<dbReference type="Proteomes" id="UP000000748">
    <property type="component" value="Chromosome"/>
</dbReference>
<name>B7N036_ECO81</name>
<dbReference type="KEGG" id="ecq:ECED1_3552"/>
<accession>B7N036</accession>